<dbReference type="AlphaFoldDB" id="A0A7W5EVL2"/>
<dbReference type="EMBL" id="JACHXR010000010">
    <property type="protein sequence ID" value="MBB3232244.1"/>
    <property type="molecule type" value="Genomic_DNA"/>
</dbReference>
<dbReference type="Gene3D" id="3.40.50.11780">
    <property type="match status" value="2"/>
</dbReference>
<accession>A0A7W5EVL2</accession>
<organism evidence="3 4">
    <name type="scientific">Halomonas stenophila</name>
    <dbReference type="NCBI Taxonomy" id="795312"/>
    <lineage>
        <taxon>Bacteria</taxon>
        <taxon>Pseudomonadati</taxon>
        <taxon>Pseudomonadota</taxon>
        <taxon>Gammaproteobacteria</taxon>
        <taxon>Oceanospirillales</taxon>
        <taxon>Halomonadaceae</taxon>
        <taxon>Halomonas</taxon>
    </lineage>
</organism>
<dbReference type="InterPro" id="IPR052042">
    <property type="entry name" value="Tail_sheath_structural"/>
</dbReference>
<dbReference type="PANTHER" id="PTHR35861:SF1">
    <property type="entry name" value="PHAGE TAIL SHEATH PROTEIN"/>
    <property type="match status" value="1"/>
</dbReference>
<name>A0A7W5EVL2_9GAMM</name>
<sequence>MSIMLSPGVRTFEHPSGQSVARGAISNRLLAIGMARKGPINTPIAVRSFEQYVARFGDDLTYGELGIQMRQAFTAGLGSAVVVRTANSPRAAHHVIESEFSNDALRVEAVDAGVLGDAIRVAVDYDTLDPELTFNMTLWRETVDDQGRLGQAENEAYSNLSMDPQASNFVQRVVNGASRLVRVTAVHDAPDLTINNEDQVYSQSGSYFANGAALDTFLADIAEEQRITVEIDGRDQVTAILTPPISPNSIHDAIEASLIARSLSARVNVTGHDSGNGIALRIAVDSADGTRSIRILPAGQNDGTGTLALGSLRGGIEVGLYSDHRPAMTGVTTRPFAAAGDITPLEALLGVGAGAAWPIDFEDGTADGTISGLSWGVAGATNPMDDGDGGTPFSLESLAGNLDSLVATLNAADPLGDIWTFSRIGYRVRAIRDDGMLTPSEAGTLDTGGAIAYVDDAVANRPAYGLGQAGGATTGSDGQMPVLTDYQTVFQRVSREVDIFNMMILPRGHQQTDDQRGGIWGAASAFCREQNALLIMDPRSDDNAWSTVDQVTAKAQLIEFKSGVIPEVSCVFWPRVRTPLGRTQVHVDPSGTMAGVIASTVARLGVWNAAAGLSAPLVGVTGLEYPMSDADNGVINPRGINALRAKSTGNVIWGVRTLAGDDAFSNRDFAYIPVRMTTDFIKNSLQVALQEYVFKPNNRVTWANIEMMCRAFMHGLYERKAFRGATVDDAYNVRCDETTTSPTDIALGIMNVWVFFAPLFPAEFIHLHVQHKFEQPSF</sequence>
<evidence type="ECO:0000313" key="4">
    <source>
        <dbReference type="Proteomes" id="UP000518892"/>
    </source>
</evidence>
<dbReference type="PANTHER" id="PTHR35861">
    <property type="match status" value="1"/>
</dbReference>
<evidence type="ECO:0000259" key="2">
    <source>
        <dbReference type="Pfam" id="PF17482"/>
    </source>
</evidence>
<reference evidence="3 4" key="1">
    <citation type="submission" date="2020-08" db="EMBL/GenBank/DDBJ databases">
        <title>Genomic Encyclopedia of Type Strains, Phase III (KMG-III): the genomes of soil and plant-associated and newly described type strains.</title>
        <authorList>
            <person name="Whitman W."/>
        </authorList>
    </citation>
    <scope>NUCLEOTIDE SEQUENCE [LARGE SCALE GENOMIC DNA]</scope>
    <source>
        <strain evidence="3 4">CECT 7744</strain>
    </source>
</reference>
<feature type="domain" description="Tail sheath protein C-terminal" evidence="2">
    <location>
        <begin position="666"/>
        <end position="770"/>
    </location>
</feature>
<dbReference type="InterPro" id="IPR020287">
    <property type="entry name" value="Tail_sheath_C"/>
</dbReference>
<comment type="caution">
    <text evidence="3">The sequence shown here is derived from an EMBL/GenBank/DDBJ whole genome shotgun (WGS) entry which is preliminary data.</text>
</comment>
<protein>
    <recommendedName>
        <fullName evidence="2">Tail sheath protein C-terminal domain-containing protein</fullName>
    </recommendedName>
</protein>
<dbReference type="RefSeq" id="WP_183384691.1">
    <property type="nucleotide sequence ID" value="NZ_JACHXR010000010.1"/>
</dbReference>
<keyword evidence="4" id="KW-1185">Reference proteome</keyword>
<gene>
    <name evidence="3" type="ORF">FHR97_003112</name>
</gene>
<comment type="similarity">
    <text evidence="1">Belongs to the myoviridae tail sheath protein family.</text>
</comment>
<dbReference type="Proteomes" id="UP000518892">
    <property type="component" value="Unassembled WGS sequence"/>
</dbReference>
<proteinExistence type="inferred from homology"/>
<dbReference type="Pfam" id="PF17482">
    <property type="entry name" value="Phage_sheath_1C"/>
    <property type="match status" value="1"/>
</dbReference>
<evidence type="ECO:0000313" key="3">
    <source>
        <dbReference type="EMBL" id="MBB3232244.1"/>
    </source>
</evidence>
<evidence type="ECO:0000256" key="1">
    <source>
        <dbReference type="ARBA" id="ARBA00008005"/>
    </source>
</evidence>